<dbReference type="SMART" id="SM00279">
    <property type="entry name" value="HhH2"/>
    <property type="match status" value="1"/>
</dbReference>
<keyword evidence="11" id="KW-1185">Reference proteome</keyword>
<reference evidence="12" key="1">
    <citation type="submission" date="2022-11" db="UniProtKB">
        <authorList>
            <consortium name="WormBaseParasite"/>
        </authorList>
    </citation>
    <scope>IDENTIFICATION</scope>
</reference>
<keyword evidence="8" id="KW-0234">DNA repair</keyword>
<dbReference type="GO" id="GO:0017108">
    <property type="term" value="F:5'-flap endonuclease activity"/>
    <property type="evidence" value="ECO:0007669"/>
    <property type="project" value="TreeGrafter"/>
</dbReference>
<name>A0A915L2C5_ROMCU</name>
<dbReference type="InterPro" id="IPR041012">
    <property type="entry name" value="GEN_chromo"/>
</dbReference>
<dbReference type="CDD" id="cd09869">
    <property type="entry name" value="PIN_GEN1"/>
    <property type="match status" value="1"/>
</dbReference>
<evidence type="ECO:0000256" key="1">
    <source>
        <dbReference type="ARBA" id="ARBA00001946"/>
    </source>
</evidence>
<evidence type="ECO:0000256" key="8">
    <source>
        <dbReference type="ARBA" id="ARBA00023204"/>
    </source>
</evidence>
<dbReference type="InterPro" id="IPR006084">
    <property type="entry name" value="XPG/Rad2"/>
</dbReference>
<dbReference type="InterPro" id="IPR006086">
    <property type="entry name" value="XPG-I_dom"/>
</dbReference>
<evidence type="ECO:0000256" key="4">
    <source>
        <dbReference type="ARBA" id="ARBA00022759"/>
    </source>
</evidence>
<dbReference type="WBParaSite" id="nRc.2.0.1.t44876-RA">
    <property type="protein sequence ID" value="nRc.2.0.1.t44876-RA"/>
    <property type="gene ID" value="nRc.2.0.1.g44876"/>
</dbReference>
<dbReference type="InterPro" id="IPR000953">
    <property type="entry name" value="Chromo/chromo_shadow_dom"/>
</dbReference>
<dbReference type="SUPFAM" id="SSF88723">
    <property type="entry name" value="PIN domain-like"/>
    <property type="match status" value="1"/>
</dbReference>
<dbReference type="GO" id="GO:0046872">
    <property type="term" value="F:metal ion binding"/>
    <property type="evidence" value="ECO:0007669"/>
    <property type="project" value="UniProtKB-KW"/>
</dbReference>
<dbReference type="AlphaFoldDB" id="A0A915L2C5"/>
<dbReference type="OMA" id="IRNGRNC"/>
<dbReference type="PRINTS" id="PR00853">
    <property type="entry name" value="XPGRADSUPER"/>
</dbReference>
<organism evidence="11 12">
    <name type="scientific">Romanomermis culicivorax</name>
    <name type="common">Nematode worm</name>
    <dbReference type="NCBI Taxonomy" id="13658"/>
    <lineage>
        <taxon>Eukaryota</taxon>
        <taxon>Metazoa</taxon>
        <taxon>Ecdysozoa</taxon>
        <taxon>Nematoda</taxon>
        <taxon>Enoplea</taxon>
        <taxon>Dorylaimia</taxon>
        <taxon>Mermithida</taxon>
        <taxon>Mermithoidea</taxon>
        <taxon>Mermithidae</taxon>
        <taxon>Romanomermis</taxon>
    </lineage>
</organism>
<keyword evidence="7" id="KW-0460">Magnesium</keyword>
<dbReference type="GO" id="GO:0008821">
    <property type="term" value="F:crossover junction DNA endonuclease activity"/>
    <property type="evidence" value="ECO:0007669"/>
    <property type="project" value="UniProtKB-ARBA"/>
</dbReference>
<evidence type="ECO:0000313" key="12">
    <source>
        <dbReference type="WBParaSite" id="nRc.2.0.1.t44876-RA"/>
    </source>
</evidence>
<evidence type="ECO:0000313" key="11">
    <source>
        <dbReference type="Proteomes" id="UP000887565"/>
    </source>
</evidence>
<dbReference type="InterPro" id="IPR006085">
    <property type="entry name" value="XPG_DNA_repair_N"/>
</dbReference>
<keyword evidence="5" id="KW-0227">DNA damage</keyword>
<sequence>MGVKDLWPILEPTKMTCNLDDLAGTSVAVDLGFWICQMNSRQLLVHRSMNKIHLRNLFFRIHALLKRDIKPIFISEGKPPEIKMETIRQRLENKNSLNPDDFNRPKSKSVVRSRFNQLLKESCELIRLMGLQFFVSDGEAEALCAALNSRGLVEAVITDDNDAFLYGANKVYKNFNLDGKQPVLECYSSHDIENKLGLNRQKMIALALLLGCDYCPKGVPGVGKERALKFVQSIPFERNVLNLLDQWKNSMYEETTYDHEPFIRKRALTLEEFPQRRIIEEYSRSRNNVDINSRKVELNYSLLRTFLHQKLEWEDQYIAEKIIPIFTLKHLTSKAEEDSNRRSIIPKIEIQEILKRRIRNGRNCFEVRWSKLDDDIWTEADFYDTIEEENTLLAAYPNIVEKFVAEKLKVTSKKSKNKLVKNENKKNQQLVSEQPQIITDNSIDQPIIDFAKLKVDDEEDRLNSNNDRNNKENMVINNNSESKIQKTDIRQKFTFRKLNKNIEQKKSVTPVKDMDSIENSPLPFRERVARLLKLKNQENNDILTT</sequence>
<dbReference type="Pfam" id="PF00752">
    <property type="entry name" value="XPG_N"/>
    <property type="match status" value="1"/>
</dbReference>
<dbReference type="Pfam" id="PF00867">
    <property type="entry name" value="XPG_I"/>
    <property type="match status" value="1"/>
</dbReference>
<dbReference type="Proteomes" id="UP000887565">
    <property type="component" value="Unplaced"/>
</dbReference>
<evidence type="ECO:0000256" key="5">
    <source>
        <dbReference type="ARBA" id="ARBA00022763"/>
    </source>
</evidence>
<dbReference type="Gene3D" id="3.40.50.1010">
    <property type="entry name" value="5'-nuclease"/>
    <property type="match status" value="1"/>
</dbReference>
<keyword evidence="4" id="KW-0255">Endonuclease</keyword>
<dbReference type="Gene3D" id="1.10.150.20">
    <property type="entry name" value="5' to 3' exonuclease, C-terminal subdomain"/>
    <property type="match status" value="1"/>
</dbReference>
<dbReference type="PROSITE" id="PS50013">
    <property type="entry name" value="CHROMO_2"/>
    <property type="match status" value="1"/>
</dbReference>
<dbReference type="SMART" id="SM00484">
    <property type="entry name" value="XPGI"/>
    <property type="match status" value="1"/>
</dbReference>
<dbReference type="PANTHER" id="PTHR11081:SF70">
    <property type="entry name" value="FLAP ENDONUCLEASE GEN HOMOLOG 1"/>
    <property type="match status" value="1"/>
</dbReference>
<dbReference type="FunFam" id="1.10.150.20:FF:000030">
    <property type="entry name" value="Flap endonuclease GEN-like 1"/>
    <property type="match status" value="1"/>
</dbReference>
<dbReference type="PANTHER" id="PTHR11081">
    <property type="entry name" value="FLAP ENDONUCLEASE FAMILY MEMBER"/>
    <property type="match status" value="1"/>
</dbReference>
<evidence type="ECO:0000256" key="3">
    <source>
        <dbReference type="ARBA" id="ARBA00022723"/>
    </source>
</evidence>
<comment type="cofactor">
    <cofactor evidence="1">
        <name>Mg(2+)</name>
        <dbReference type="ChEBI" id="CHEBI:18420"/>
    </cofactor>
</comment>
<evidence type="ECO:0000256" key="2">
    <source>
        <dbReference type="ARBA" id="ARBA00022722"/>
    </source>
</evidence>
<dbReference type="InterPro" id="IPR029060">
    <property type="entry name" value="PIN-like_dom_sf"/>
</dbReference>
<dbReference type="GO" id="GO:0006281">
    <property type="term" value="P:DNA repair"/>
    <property type="evidence" value="ECO:0007669"/>
    <property type="project" value="UniProtKB-KW"/>
</dbReference>
<evidence type="ECO:0000259" key="10">
    <source>
        <dbReference type="PROSITE" id="PS50013"/>
    </source>
</evidence>
<evidence type="ECO:0000256" key="6">
    <source>
        <dbReference type="ARBA" id="ARBA00022801"/>
    </source>
</evidence>
<dbReference type="Pfam" id="PF18704">
    <property type="entry name" value="Chromo_2"/>
    <property type="match status" value="1"/>
</dbReference>
<dbReference type="SMART" id="SM00485">
    <property type="entry name" value="XPGN"/>
    <property type="match status" value="1"/>
</dbReference>
<keyword evidence="2" id="KW-0540">Nuclease</keyword>
<dbReference type="GO" id="GO:0000400">
    <property type="term" value="F:four-way junction DNA binding"/>
    <property type="evidence" value="ECO:0007669"/>
    <property type="project" value="TreeGrafter"/>
</dbReference>
<evidence type="ECO:0000256" key="9">
    <source>
        <dbReference type="ARBA" id="ARBA00038112"/>
    </source>
</evidence>
<feature type="domain" description="Chromo" evidence="10">
    <location>
        <begin position="348"/>
        <end position="415"/>
    </location>
</feature>
<keyword evidence="3" id="KW-0479">Metal-binding</keyword>
<comment type="similarity">
    <text evidence="9">Belongs to the XPG/RAD2 endonuclease family. GEN subfamily.</text>
</comment>
<evidence type="ECO:0000256" key="7">
    <source>
        <dbReference type="ARBA" id="ARBA00022842"/>
    </source>
</evidence>
<keyword evidence="6" id="KW-0378">Hydrolase</keyword>
<dbReference type="SUPFAM" id="SSF47807">
    <property type="entry name" value="5' to 3' exonuclease, C-terminal subdomain"/>
    <property type="match status" value="1"/>
</dbReference>
<protein>
    <submittedName>
        <fullName evidence="12">Chromo domain-containing protein</fullName>
    </submittedName>
</protein>
<proteinExistence type="inferred from homology"/>
<dbReference type="InterPro" id="IPR008918">
    <property type="entry name" value="HhH2"/>
</dbReference>
<accession>A0A915L2C5</accession>
<dbReference type="InterPro" id="IPR036279">
    <property type="entry name" value="5-3_exonuclease_C_sf"/>
</dbReference>